<gene>
    <name evidence="2" type="primary">PmUG01_07010500</name>
    <name evidence="2" type="ORF">PMUG01_07010500</name>
</gene>
<dbReference type="KEGG" id="pmal:PMUG01_07010500"/>
<keyword evidence="1" id="KW-0472">Membrane</keyword>
<dbReference type="RefSeq" id="XP_028860590.1">
    <property type="nucleotide sequence ID" value="XM_029003841.1"/>
</dbReference>
<dbReference type="InterPro" id="IPR022139">
    <property type="entry name" value="Fam-L/Fam-M-like_plasmodium"/>
</dbReference>
<protein>
    <submittedName>
        <fullName evidence="2">Fam-m protein</fullName>
    </submittedName>
</protein>
<feature type="transmembrane region" description="Helical" evidence="1">
    <location>
        <begin position="160"/>
        <end position="178"/>
    </location>
</feature>
<proteinExistence type="predicted"/>
<keyword evidence="1" id="KW-1133">Transmembrane helix</keyword>
<feature type="transmembrane region" description="Helical" evidence="1">
    <location>
        <begin position="214"/>
        <end position="236"/>
    </location>
</feature>
<name>A0A1D3JLW3_PLAMA</name>
<evidence type="ECO:0000313" key="3">
    <source>
        <dbReference type="Proteomes" id="UP000219813"/>
    </source>
</evidence>
<reference evidence="2 3" key="1">
    <citation type="submission" date="2016-06" db="EMBL/GenBank/DDBJ databases">
        <authorList>
            <consortium name="Pathogen Informatics"/>
        </authorList>
    </citation>
    <scope>NUCLEOTIDE SEQUENCE [LARGE SCALE GENOMIC DNA]</scope>
</reference>
<keyword evidence="1" id="KW-0812">Transmembrane</keyword>
<sequence>MEKPKKLFIFTEIFFFIISTWILNFENYIISFNKILDVNYNLDKKLDIKNYRLLAKYKQSKDSNSASLKDDIPNNRGYSQRDIFNKVEDPMKRKKSNRSSLNKEKYYTEVINHNKGMFDGKHFHFEKKWIKKKDYDYFLEKNRRIGDISLKKIKFRNYKFGVAILFLFFVLGIGYPILQGLGYLKTAAEKIMESIKSAFKLNDNIPVPSYTYPLLFSILLFILAIIIVVGITKILINNEKYKKIKLMTE</sequence>
<dbReference type="GeneID" id="39867666"/>
<dbReference type="VEuPathDB" id="PlasmoDB:PmUG01_07010500"/>
<dbReference type="AlphaFoldDB" id="A0A1D3JLW3"/>
<dbReference type="EMBL" id="LT594628">
    <property type="protein sequence ID" value="SBT87641.1"/>
    <property type="molecule type" value="Genomic_DNA"/>
</dbReference>
<dbReference type="Proteomes" id="UP000219813">
    <property type="component" value="Chromosome 7"/>
</dbReference>
<accession>A0A1D3JLW3</accession>
<keyword evidence="3" id="KW-1185">Reference proteome</keyword>
<evidence type="ECO:0000313" key="2">
    <source>
        <dbReference type="EMBL" id="SBT87641.1"/>
    </source>
</evidence>
<feature type="transmembrane region" description="Helical" evidence="1">
    <location>
        <begin position="6"/>
        <end position="25"/>
    </location>
</feature>
<organism evidence="2 3">
    <name type="scientific">Plasmodium malariae</name>
    <dbReference type="NCBI Taxonomy" id="5858"/>
    <lineage>
        <taxon>Eukaryota</taxon>
        <taxon>Sar</taxon>
        <taxon>Alveolata</taxon>
        <taxon>Apicomplexa</taxon>
        <taxon>Aconoidasida</taxon>
        <taxon>Haemosporida</taxon>
        <taxon>Plasmodiidae</taxon>
        <taxon>Plasmodium</taxon>
        <taxon>Plasmodium (Plasmodium)</taxon>
    </lineage>
</organism>
<evidence type="ECO:0000256" key="1">
    <source>
        <dbReference type="SAM" id="Phobius"/>
    </source>
</evidence>
<dbReference type="Pfam" id="PF12420">
    <property type="entry name" value="DUF3671"/>
    <property type="match status" value="1"/>
</dbReference>